<dbReference type="AlphaFoldDB" id="A0A6B9VA88"/>
<feature type="region of interest" description="Disordered" evidence="1">
    <location>
        <begin position="1"/>
        <end position="32"/>
    </location>
</feature>
<evidence type="ECO:0000313" key="2">
    <source>
        <dbReference type="EMBL" id="QHN77611.1"/>
    </source>
</evidence>
<accession>A0A6B9VA88</accession>
<evidence type="ECO:0000313" key="3">
    <source>
        <dbReference type="Proteomes" id="UP000464620"/>
    </source>
</evidence>
<dbReference type="EMBL" id="CP031001">
    <property type="protein sequence ID" value="QHN77611.1"/>
    <property type="molecule type" value="Genomic_DNA"/>
</dbReference>
<proteinExistence type="predicted"/>
<sequence>MEHQDLVDKNEESVQSIEKVSNTEDRDKMNEVEGVKSELINVDESKDLQFETSSIQEVQGSNSKGFEAEIKVNTNAQEYSCLKASI</sequence>
<gene>
    <name evidence="2" type="ORF">DS421_19g654190</name>
</gene>
<reference evidence="2 3" key="1">
    <citation type="submission" date="2020-01" db="EMBL/GenBank/DDBJ databases">
        <title>Genome sequence of Arachis hypogaea, cultivar Shitouqi.</title>
        <authorList>
            <person name="Zhuang W."/>
            <person name="Chen H."/>
            <person name="Varshney R."/>
            <person name="Wang D."/>
            <person name="Ming R."/>
        </authorList>
    </citation>
    <scope>NUCLEOTIDE SEQUENCE [LARGE SCALE GENOMIC DNA]</scope>
    <source>
        <tissue evidence="2">Young leaf</tissue>
    </source>
</reference>
<dbReference type="Proteomes" id="UP000464620">
    <property type="component" value="Chromosome B09"/>
</dbReference>
<feature type="compositionally biased region" description="Basic and acidic residues" evidence="1">
    <location>
        <begin position="21"/>
        <end position="32"/>
    </location>
</feature>
<organism evidence="2 3">
    <name type="scientific">Arachis hypogaea</name>
    <name type="common">Peanut</name>
    <dbReference type="NCBI Taxonomy" id="3818"/>
    <lineage>
        <taxon>Eukaryota</taxon>
        <taxon>Viridiplantae</taxon>
        <taxon>Streptophyta</taxon>
        <taxon>Embryophyta</taxon>
        <taxon>Tracheophyta</taxon>
        <taxon>Spermatophyta</taxon>
        <taxon>Magnoliopsida</taxon>
        <taxon>eudicotyledons</taxon>
        <taxon>Gunneridae</taxon>
        <taxon>Pentapetalae</taxon>
        <taxon>rosids</taxon>
        <taxon>fabids</taxon>
        <taxon>Fabales</taxon>
        <taxon>Fabaceae</taxon>
        <taxon>Papilionoideae</taxon>
        <taxon>50 kb inversion clade</taxon>
        <taxon>dalbergioids sensu lato</taxon>
        <taxon>Dalbergieae</taxon>
        <taxon>Pterocarpus clade</taxon>
        <taxon>Arachis</taxon>
    </lineage>
</organism>
<protein>
    <submittedName>
        <fullName evidence="2">Uncharacterized protein</fullName>
    </submittedName>
</protein>
<name>A0A6B9VA88_ARAHY</name>
<feature type="compositionally biased region" description="Basic and acidic residues" evidence="1">
    <location>
        <begin position="1"/>
        <end position="12"/>
    </location>
</feature>
<evidence type="ECO:0000256" key="1">
    <source>
        <dbReference type="SAM" id="MobiDB-lite"/>
    </source>
</evidence>